<comment type="caution">
    <text evidence="13">The sequence shown here is derived from an EMBL/GenBank/DDBJ whole genome shotgun (WGS) entry which is preliminary data.</text>
</comment>
<keyword evidence="14" id="KW-1185">Reference proteome</keyword>
<evidence type="ECO:0000256" key="2">
    <source>
        <dbReference type="ARBA" id="ARBA00004229"/>
    </source>
</evidence>
<keyword evidence="7" id="KW-0809">Transit peptide</keyword>
<evidence type="ECO:0000256" key="3">
    <source>
        <dbReference type="ARBA" id="ARBA00010793"/>
    </source>
</evidence>
<keyword evidence="4" id="KW-0150">Chloroplast</keyword>
<organism evidence="13 14">
    <name type="scientific">Coccomyxa viridis</name>
    <dbReference type="NCBI Taxonomy" id="1274662"/>
    <lineage>
        <taxon>Eukaryota</taxon>
        <taxon>Viridiplantae</taxon>
        <taxon>Chlorophyta</taxon>
        <taxon>core chlorophytes</taxon>
        <taxon>Trebouxiophyceae</taxon>
        <taxon>Trebouxiophyceae incertae sedis</taxon>
        <taxon>Coccomyxaceae</taxon>
        <taxon>Coccomyxa</taxon>
    </lineage>
</organism>
<dbReference type="Pfam" id="PF11891">
    <property type="entry name" value="RETICULATA-like"/>
    <property type="match status" value="1"/>
</dbReference>
<keyword evidence="8 11" id="KW-1133">Transmembrane helix</keyword>
<feature type="transmembrane region" description="Helical" evidence="11">
    <location>
        <begin position="221"/>
        <end position="239"/>
    </location>
</feature>
<name>A0AAV1HXY9_9CHLO</name>
<feature type="transmembrane region" description="Helical" evidence="11">
    <location>
        <begin position="295"/>
        <end position="316"/>
    </location>
</feature>
<comment type="similarity">
    <text evidence="3">Belongs to the RETICULATA family.</text>
</comment>
<feature type="compositionally biased region" description="Gly residues" evidence="10">
    <location>
        <begin position="92"/>
        <end position="120"/>
    </location>
</feature>
<evidence type="ECO:0000256" key="6">
    <source>
        <dbReference type="ARBA" id="ARBA00022692"/>
    </source>
</evidence>
<gene>
    <name evidence="13" type="ORF">CVIRNUC_002549</name>
</gene>
<evidence type="ECO:0000256" key="4">
    <source>
        <dbReference type="ARBA" id="ARBA00022528"/>
    </source>
</evidence>
<dbReference type="AlphaFoldDB" id="A0AAV1HXY9"/>
<sequence>MALAAKLLSLSLRPVAAAKLHVLQSQVNGVSYHFSARRGRTSPVVRADRHHKGKIRDSFVTRASTSGSSFRGASGELSQPEIGKGPEPVPQSGGGGGISGGGKGLGGGGSGGGGGDGFSGKGDEDYEAALRASGKSLDSIPADMAAALAAGKVSQEVLQRYLAMSDSLLAPLMRMGGFRERLLADPGFLVKVGIEVGIGIFTKSTAEYAKRGENFSQELDFVLANVIMALVADFMLVWLPAPTLSFKPRGAAVKTGLAGFFANCPENAFQRVPSGYRPFTPLQRSGAVVRNGAKLLGVGFGASLIGVSITNALIFLRQQMDPSWMPQNAPQDVIRMSAAYGSYMAISSNLRYQVIAGVIEERGIEVMFKNNKAVCSLLTFIVRTSNTFLGSLLWVDYLRLIGLQKGGGGH</sequence>
<dbReference type="PANTHER" id="PTHR31620:SF8">
    <property type="entry name" value="PROTEIN RETICULATA-RELATED 4, CHLOROPLASTIC-LIKE"/>
    <property type="match status" value="1"/>
</dbReference>
<keyword evidence="5" id="KW-0934">Plastid</keyword>
<dbReference type="InterPro" id="IPR021825">
    <property type="entry name" value="RETICULATA-related"/>
</dbReference>
<accession>A0AAV1HXY9</accession>
<evidence type="ECO:0000256" key="5">
    <source>
        <dbReference type="ARBA" id="ARBA00022640"/>
    </source>
</evidence>
<evidence type="ECO:0000313" key="14">
    <source>
        <dbReference type="Proteomes" id="UP001314263"/>
    </source>
</evidence>
<comment type="subcellular location">
    <subcellularLocation>
        <location evidence="1">Membrane</location>
        <topology evidence="1">Multi-pass membrane protein</topology>
    </subcellularLocation>
    <subcellularLocation>
        <location evidence="2">Plastid</location>
        <location evidence="2">Chloroplast</location>
    </subcellularLocation>
</comment>
<evidence type="ECO:0000256" key="10">
    <source>
        <dbReference type="SAM" id="MobiDB-lite"/>
    </source>
</evidence>
<feature type="signal peptide" evidence="12">
    <location>
        <begin position="1"/>
        <end position="17"/>
    </location>
</feature>
<dbReference type="PANTHER" id="PTHR31620">
    <property type="entry name" value="PROTEIN RETICULATA-RELATED 2, CHLOROPLASTIC-RELATED"/>
    <property type="match status" value="1"/>
</dbReference>
<evidence type="ECO:0000256" key="7">
    <source>
        <dbReference type="ARBA" id="ARBA00022946"/>
    </source>
</evidence>
<evidence type="ECO:0000256" key="9">
    <source>
        <dbReference type="ARBA" id="ARBA00023136"/>
    </source>
</evidence>
<protein>
    <submittedName>
        <fullName evidence="13">Uncharacterized protein</fullName>
    </submittedName>
</protein>
<evidence type="ECO:0000313" key="13">
    <source>
        <dbReference type="EMBL" id="CAK0757547.1"/>
    </source>
</evidence>
<proteinExistence type="inferred from homology"/>
<keyword evidence="12" id="KW-0732">Signal</keyword>
<feature type="chain" id="PRO_5043382041" evidence="12">
    <location>
        <begin position="18"/>
        <end position="410"/>
    </location>
</feature>
<dbReference type="EMBL" id="CAUYUE010000003">
    <property type="protein sequence ID" value="CAK0757547.1"/>
    <property type="molecule type" value="Genomic_DNA"/>
</dbReference>
<dbReference type="GO" id="GO:0009507">
    <property type="term" value="C:chloroplast"/>
    <property type="evidence" value="ECO:0007669"/>
    <property type="project" value="UniProtKB-SubCell"/>
</dbReference>
<dbReference type="Proteomes" id="UP001314263">
    <property type="component" value="Unassembled WGS sequence"/>
</dbReference>
<evidence type="ECO:0000256" key="1">
    <source>
        <dbReference type="ARBA" id="ARBA00004141"/>
    </source>
</evidence>
<dbReference type="GO" id="GO:0016020">
    <property type="term" value="C:membrane"/>
    <property type="evidence" value="ECO:0007669"/>
    <property type="project" value="UniProtKB-SubCell"/>
</dbReference>
<feature type="compositionally biased region" description="Polar residues" evidence="10">
    <location>
        <begin position="61"/>
        <end position="71"/>
    </location>
</feature>
<evidence type="ECO:0000256" key="8">
    <source>
        <dbReference type="ARBA" id="ARBA00022989"/>
    </source>
</evidence>
<evidence type="ECO:0000256" key="12">
    <source>
        <dbReference type="SAM" id="SignalP"/>
    </source>
</evidence>
<evidence type="ECO:0000256" key="11">
    <source>
        <dbReference type="SAM" id="Phobius"/>
    </source>
</evidence>
<keyword evidence="6 11" id="KW-0812">Transmembrane</keyword>
<keyword evidence="9 11" id="KW-0472">Membrane</keyword>
<feature type="transmembrane region" description="Helical" evidence="11">
    <location>
        <begin position="377"/>
        <end position="395"/>
    </location>
</feature>
<feature type="region of interest" description="Disordered" evidence="10">
    <location>
        <begin position="41"/>
        <end position="122"/>
    </location>
</feature>
<reference evidence="13 14" key="1">
    <citation type="submission" date="2023-10" db="EMBL/GenBank/DDBJ databases">
        <authorList>
            <person name="Maclean D."/>
            <person name="Macfadyen A."/>
        </authorList>
    </citation>
    <scope>NUCLEOTIDE SEQUENCE [LARGE SCALE GENOMIC DNA]</scope>
</reference>